<dbReference type="GeneID" id="19010829"/>
<dbReference type="Proteomes" id="UP000198341">
    <property type="component" value="Chromosome 18"/>
</dbReference>
<organism evidence="2 3">
    <name type="scientific">Bathycoccus prasinos</name>
    <dbReference type="NCBI Taxonomy" id="41875"/>
    <lineage>
        <taxon>Eukaryota</taxon>
        <taxon>Viridiplantae</taxon>
        <taxon>Chlorophyta</taxon>
        <taxon>Mamiellophyceae</taxon>
        <taxon>Mamiellales</taxon>
        <taxon>Bathycoccaceae</taxon>
        <taxon>Bathycoccus</taxon>
    </lineage>
</organism>
<keyword evidence="3" id="KW-1185">Reference proteome</keyword>
<feature type="compositionally biased region" description="Acidic residues" evidence="1">
    <location>
        <begin position="62"/>
        <end position="75"/>
    </location>
</feature>
<evidence type="ECO:0000256" key="1">
    <source>
        <dbReference type="SAM" id="MobiDB-lite"/>
    </source>
</evidence>
<gene>
    <name evidence="2" type="ordered locus">Bathy18g01210</name>
</gene>
<dbReference type="OrthoDB" id="1671977at2759"/>
<feature type="compositionally biased region" description="Low complexity" evidence="1">
    <location>
        <begin position="164"/>
        <end position="175"/>
    </location>
</feature>
<feature type="compositionally biased region" description="Acidic residues" evidence="1">
    <location>
        <begin position="113"/>
        <end position="135"/>
    </location>
</feature>
<feature type="compositionally biased region" description="Gly residues" evidence="1">
    <location>
        <begin position="28"/>
        <end position="38"/>
    </location>
</feature>
<feature type="region of interest" description="Disordered" evidence="1">
    <location>
        <begin position="147"/>
        <end position="177"/>
    </location>
</feature>
<reference evidence="2 3" key="1">
    <citation type="submission" date="2011-10" db="EMBL/GenBank/DDBJ databases">
        <authorList>
            <person name="Genoscope - CEA"/>
        </authorList>
    </citation>
    <scope>NUCLEOTIDE SEQUENCE [LARGE SCALE GENOMIC DNA]</scope>
    <source>
        <strain evidence="2 3">RCC 1105</strain>
    </source>
</reference>
<name>K8ER07_9CHLO</name>
<dbReference type="KEGG" id="bpg:Bathy18g01210"/>
<dbReference type="AlphaFoldDB" id="K8ER07"/>
<evidence type="ECO:0000313" key="3">
    <source>
        <dbReference type="Proteomes" id="UP000198341"/>
    </source>
</evidence>
<feature type="compositionally biased region" description="Low complexity" evidence="1">
    <location>
        <begin position="50"/>
        <end position="61"/>
    </location>
</feature>
<protein>
    <submittedName>
        <fullName evidence="2">Uncharacterized protein</fullName>
    </submittedName>
</protein>
<proteinExistence type="predicted"/>
<dbReference type="RefSeq" id="XP_007508201.1">
    <property type="nucleotide sequence ID" value="XM_007508139.1"/>
</dbReference>
<sequence length="293" mass="32910">MVSEMSESSLSESLSLGMGDKSRAMREFGGGGRGFGFGGKKEGFDEEESSSSFSSSPSESSSGEEDVEEEEEEEKEGNFKENAKPSTGKRGKFAFFSSGLEEMTRRKGGGGREDDDDDDDDIEDDDDDIEDDIDDDEILEVREYNTHREHQQWQNQKLPPPLLPNANTSTNNNNNKNKEWRKLLPHYVPASELFLGSRVNNEVVFVDYQAQFNSNGKRKTQVPMTIGEREAYDAQMQNPFNTSKNNNGANNQQEARWYTTGAGVRTYVTKTGQKLTGKRAYDASIKDQQKWGL</sequence>
<feature type="compositionally biased region" description="Low complexity" evidence="1">
    <location>
        <begin position="1"/>
        <end position="16"/>
    </location>
</feature>
<dbReference type="EMBL" id="FO082261">
    <property type="protein sequence ID" value="CCO20692.1"/>
    <property type="molecule type" value="Genomic_DNA"/>
</dbReference>
<accession>K8ER07</accession>
<feature type="region of interest" description="Disordered" evidence="1">
    <location>
        <begin position="1"/>
        <end position="135"/>
    </location>
</feature>
<evidence type="ECO:0000313" key="2">
    <source>
        <dbReference type="EMBL" id="CCO20692.1"/>
    </source>
</evidence>